<name>A0A8J6E3H9_9EUKA</name>
<proteinExistence type="inferred from homology"/>
<dbReference type="GO" id="GO:0016197">
    <property type="term" value="P:endosomal transport"/>
    <property type="evidence" value="ECO:0007669"/>
    <property type="project" value="TreeGrafter"/>
</dbReference>
<dbReference type="AlphaFoldDB" id="A0A8J6E3H9"/>
<evidence type="ECO:0000256" key="1">
    <source>
        <dbReference type="ARBA" id="ARBA00009250"/>
    </source>
</evidence>
<evidence type="ECO:0000256" key="2">
    <source>
        <dbReference type="PIRNR" id="PIRNR007949"/>
    </source>
</evidence>
<keyword evidence="6" id="KW-1185">Reference proteome</keyword>
<dbReference type="InterPro" id="IPR006925">
    <property type="entry name" value="Vps16_C"/>
</dbReference>
<dbReference type="PANTHER" id="PTHR12811:SF0">
    <property type="entry name" value="VACUOLAR PROTEIN SORTING-ASSOCIATED PROTEIN 16 HOMOLOG"/>
    <property type="match status" value="1"/>
</dbReference>
<evidence type="ECO:0000313" key="5">
    <source>
        <dbReference type="EMBL" id="KAG9395636.1"/>
    </source>
</evidence>
<dbReference type="InterPro" id="IPR006926">
    <property type="entry name" value="Vps16_N"/>
</dbReference>
<evidence type="ECO:0000259" key="3">
    <source>
        <dbReference type="Pfam" id="PF04840"/>
    </source>
</evidence>
<dbReference type="GO" id="GO:0042144">
    <property type="term" value="P:vacuole fusion, non-autophagic"/>
    <property type="evidence" value="ECO:0007669"/>
    <property type="project" value="TreeGrafter"/>
</dbReference>
<dbReference type="OrthoDB" id="1792at2759"/>
<dbReference type="PIRSF" id="PIRSF007949">
    <property type="entry name" value="VPS16"/>
    <property type="match status" value="1"/>
</dbReference>
<feature type="domain" description="Vps16 N-terminal" evidence="4">
    <location>
        <begin position="310"/>
        <end position="469"/>
    </location>
</feature>
<dbReference type="GO" id="GO:0005765">
    <property type="term" value="C:lysosomal membrane"/>
    <property type="evidence" value="ECO:0007669"/>
    <property type="project" value="TreeGrafter"/>
</dbReference>
<gene>
    <name evidence="5" type="ORF">J8273_2840</name>
</gene>
<dbReference type="GO" id="GO:0006886">
    <property type="term" value="P:intracellular protein transport"/>
    <property type="evidence" value="ECO:0007669"/>
    <property type="project" value="InterPro"/>
</dbReference>
<dbReference type="Pfam" id="PF04841">
    <property type="entry name" value="Vps16_N"/>
    <property type="match status" value="1"/>
</dbReference>
<dbReference type="Pfam" id="PF04840">
    <property type="entry name" value="Vps16_C"/>
    <property type="match status" value="1"/>
</dbReference>
<dbReference type="GO" id="GO:0003779">
    <property type="term" value="F:actin binding"/>
    <property type="evidence" value="ECO:0007669"/>
    <property type="project" value="TreeGrafter"/>
</dbReference>
<dbReference type="InterPro" id="IPR016534">
    <property type="entry name" value="VPS16"/>
</dbReference>
<feature type="domain" description="Vps16 C-terminal" evidence="3">
    <location>
        <begin position="591"/>
        <end position="902"/>
    </location>
</feature>
<comment type="similarity">
    <text evidence="1 2">Belongs to the VPS16 family.</text>
</comment>
<sequence length="926" mass="103323">MQNASWRDLQPGEESSLYYQCVELYNGLNWAGSYRRDTLASYDLTVGRCGGLVAMQKKRGIMAAAVGSTKPHIKIRAQNGDEFGHSSSIFLDPAHRVAGTHWTDDDRLIVVYDNGQYAVHDGFTCEELLAQDFSEKIQSNIYRITHVAFQGNGFIAAVEPKVAEQKVNNTVVRHRLKIVYIDDIDTAVEYTELINVPSINVPVTCLTLIPSDLNPVSESCGFLSTDEQLYIISPTGMEAAPSNLSFPDIEFMCASQEKDGRSALAIVTKREDDELQAALRVLIADQSTSTILSMVAVEFNTGVNPAHALARSDLTGVFWCSDLAIAFHYSLDAPLDDVCDRVVLVGVRGHTIDFEFNETTRVSMEPDGLRVIGENALYMITQVPAPVVNVFRVGSGKPSASLYTAAKEYHKNRTDAQSLHSSTLDAVVVTLKPSLTEAISDCAQSAKYTFKPKLQKKLLRGANFGRGFDPSICRDEVVAIARTLRVLNAVTNRNDSCMPLTFHQFDALGADALVARLIRRQKHFVAFTVCKLLHRPLDPVVTDWAIHKVREGHAENVPEVELVDPIVKKMSLCPNNRYRPVVEEASTLTLRTLARALIDFEPDIRERCDLLMDQGFWTEALDVALERDSDIVYHVVLCAKRHFVPRTKENEMTSMEQARFNEGLEQLFNIINVPGARHLFLNYCRMHNLDLSYHFSKLIKSPGLVAESIIAGAYGQADIDGRISYLEGAAKYSNSVGDGQFTASTKQEIQLLKLRQKLSGDLEMRFMPGDPGPSQRTGSVFDTVYTLVRNGKDKEANTVRKEMKMDERLWYHANLQAMSAEERWGDLFKFFNSGRSPIGVRPFYKACVDANRITDALMYVPRIGDPVERVKALITCGDYSKVSEECANLRPETIRDQILPHVSDPVAVRTLHAVINKLVELKAGRK</sequence>
<organism evidence="5 6">
    <name type="scientific">Carpediemonas membranifera</name>
    <dbReference type="NCBI Taxonomy" id="201153"/>
    <lineage>
        <taxon>Eukaryota</taxon>
        <taxon>Metamonada</taxon>
        <taxon>Carpediemonas-like organisms</taxon>
        <taxon>Carpediemonas</taxon>
    </lineage>
</organism>
<accession>A0A8J6E3H9</accession>
<protein>
    <submittedName>
        <fullName evidence="5">Vps16, C-terminal region</fullName>
    </submittedName>
</protein>
<evidence type="ECO:0000313" key="6">
    <source>
        <dbReference type="Proteomes" id="UP000717585"/>
    </source>
</evidence>
<dbReference type="Gene3D" id="1.10.150.780">
    <property type="entry name" value="Vps16, C-terminal region"/>
    <property type="match status" value="1"/>
</dbReference>
<evidence type="ECO:0000259" key="4">
    <source>
        <dbReference type="Pfam" id="PF04841"/>
    </source>
</evidence>
<reference evidence="5" key="1">
    <citation type="submission" date="2021-05" db="EMBL/GenBank/DDBJ databases">
        <title>A free-living protist that lacks canonical eukaryotic 1 DNA replication and segregation systems.</title>
        <authorList>
            <person name="Salas-Leiva D.E."/>
            <person name="Tromer E.C."/>
            <person name="Curtis B.A."/>
            <person name="Jerlstrom-Hultqvist J."/>
            <person name="Kolisko M."/>
            <person name="Yi Z."/>
            <person name="Salas-Leiva J.S."/>
            <person name="Gallot-Lavallee L."/>
            <person name="Kops G.J.P.L."/>
            <person name="Archibald J.M."/>
            <person name="Simpson A.G.B."/>
            <person name="Roger A.J."/>
        </authorList>
    </citation>
    <scope>NUCLEOTIDE SEQUENCE</scope>
    <source>
        <strain evidence="5">BICM</strain>
    </source>
</reference>
<dbReference type="GO" id="GO:0005768">
    <property type="term" value="C:endosome"/>
    <property type="evidence" value="ECO:0007669"/>
    <property type="project" value="TreeGrafter"/>
</dbReference>
<comment type="caution">
    <text evidence="5">The sequence shown here is derived from an EMBL/GenBank/DDBJ whole genome shotgun (WGS) entry which is preliminary data.</text>
</comment>
<dbReference type="GO" id="GO:0030897">
    <property type="term" value="C:HOPS complex"/>
    <property type="evidence" value="ECO:0007669"/>
    <property type="project" value="TreeGrafter"/>
</dbReference>
<dbReference type="PANTHER" id="PTHR12811">
    <property type="entry name" value="VACUOLAR PROTEIN SORTING VPS16"/>
    <property type="match status" value="1"/>
</dbReference>
<dbReference type="InterPro" id="IPR038132">
    <property type="entry name" value="Vps16_C_sf"/>
</dbReference>
<dbReference type="EMBL" id="JAHDYR010000009">
    <property type="protein sequence ID" value="KAG9395636.1"/>
    <property type="molecule type" value="Genomic_DNA"/>
</dbReference>
<dbReference type="Proteomes" id="UP000717585">
    <property type="component" value="Unassembled WGS sequence"/>
</dbReference>